<dbReference type="InterPro" id="IPR011990">
    <property type="entry name" value="TPR-like_helical_dom_sf"/>
</dbReference>
<evidence type="ECO:0000313" key="2">
    <source>
        <dbReference type="EMBL" id="TVS82876.1"/>
    </source>
</evidence>
<dbReference type="AlphaFoldDB" id="A0A557XBJ3"/>
<reference evidence="2 3" key="1">
    <citation type="submission" date="2019-07" db="EMBL/GenBank/DDBJ databases">
        <title>New Mycobacterium species.</title>
        <authorList>
            <person name="Tortoli E."/>
            <person name="Ghielmetti G."/>
            <person name="Friedel U."/>
            <person name="Trovato A."/>
        </authorList>
    </citation>
    <scope>NUCLEOTIDE SEQUENCE [LARGE SCALE GENOMIC DNA]</scope>
    <source>
        <strain evidence="2 3">16-83</strain>
    </source>
</reference>
<dbReference type="Gene3D" id="1.25.40.10">
    <property type="entry name" value="Tetratricopeptide repeat domain"/>
    <property type="match status" value="1"/>
</dbReference>
<evidence type="ECO:0000256" key="1">
    <source>
        <dbReference type="SAM" id="MobiDB-lite"/>
    </source>
</evidence>
<organism evidence="2 3">
    <name type="scientific">Mycobacterium helveticum</name>
    <dbReference type="NCBI Taxonomy" id="2592811"/>
    <lineage>
        <taxon>Bacteria</taxon>
        <taxon>Bacillati</taxon>
        <taxon>Actinomycetota</taxon>
        <taxon>Actinomycetes</taxon>
        <taxon>Mycobacteriales</taxon>
        <taxon>Mycobacteriaceae</taxon>
        <taxon>Mycobacterium</taxon>
    </lineage>
</organism>
<keyword evidence="2" id="KW-0808">Transferase</keyword>
<proteinExistence type="predicted"/>
<dbReference type="EMBL" id="VMQU01000168">
    <property type="protein sequence ID" value="TVS82876.1"/>
    <property type="molecule type" value="Genomic_DNA"/>
</dbReference>
<comment type="caution">
    <text evidence="2">The sequence shown here is derived from an EMBL/GenBank/DDBJ whole genome shotgun (WGS) entry which is preliminary data.</text>
</comment>
<feature type="region of interest" description="Disordered" evidence="1">
    <location>
        <begin position="702"/>
        <end position="725"/>
    </location>
</feature>
<accession>A0A557XBJ3</accession>
<keyword evidence="3" id="KW-1185">Reference proteome</keyword>
<evidence type="ECO:0000313" key="3">
    <source>
        <dbReference type="Proteomes" id="UP000320513"/>
    </source>
</evidence>
<dbReference type="RefSeq" id="WP_144956518.1">
    <property type="nucleotide sequence ID" value="NZ_VMQU01000168.1"/>
</dbReference>
<dbReference type="SUPFAM" id="SSF48452">
    <property type="entry name" value="TPR-like"/>
    <property type="match status" value="1"/>
</dbReference>
<protein>
    <submittedName>
        <fullName evidence="2">Glycosyltransferase family 1 protein</fullName>
    </submittedName>
</protein>
<dbReference type="GO" id="GO:0016740">
    <property type="term" value="F:transferase activity"/>
    <property type="evidence" value="ECO:0007669"/>
    <property type="project" value="UniProtKB-KW"/>
</dbReference>
<dbReference type="Proteomes" id="UP000320513">
    <property type="component" value="Unassembled WGS sequence"/>
</dbReference>
<sequence>MRFAVAIVSPPSHDDISGGAFNEVAEAVHQGLVALGHDSVLTNRLDLDERRTIVLGGNLLVQYALEPPKNPIYYNLEQLGDDLPWMTMPEFVDLFRRCPTWDYSQANIERLAGLGLPRPTYVPIGYVPELTRIAPAPEDIDVLFYGALNGRRYSVLRDLHDRGLRVKWLSGAYGASRDAWIARSKIVLNIHYWEAKIFEITRVSYLLANRRAVVSERGADPGLERDLASGIAFADYDELVDRCVELLGNEPARRALAERGYQAFSVRDQAAILDRALSEGLEGFTHQNAARDDPCLEARHEGRDHSADDQLRDSQLFSYKLFKHKAAQERDWLLAKVERNPGDARSVFFLAETYFRMEDFVNARRWCERRVQMGGCEEEVHWAMYRLAESMSNLGAPWPDVEDAYLKAWKFRPTRAEALHAIAFRYRNEQHYRLGYQFAQRAAEIPFPEEDLFVPRYADIYAWRATDEQAVCASWIGKHAEAFTLCRRLLARPDLPQPDRRRIAANRDVSVPAMLETASPYPQALVQSLAAGPGQGEVTVTLIAGPDRQTTEHTINSFLNCCLDVSRAARFLVLDAGLSAPDRATLRKRYGFLEFARRRSGDKPAPQLAQLRAQIHGRFWLHLGAGWRFFAPENYITRLTAVLDAEPQVFQVGINVEDAAALTGASAPEQAVRRAPDAGRYLLTEAMASGPAMFDTARLDRARSVQHSNPDPPTQHGRPAAAGARTARTATLDEILCISDPYPTITASVAVLGLTRPGLP</sequence>
<gene>
    <name evidence="2" type="ORF">FPZ47_24805</name>
</gene>
<name>A0A557XBJ3_9MYCO</name>
<dbReference type="OrthoDB" id="9815923at2"/>